<evidence type="ECO:0000313" key="1">
    <source>
        <dbReference type="EMBL" id="PZF71668.1"/>
    </source>
</evidence>
<reference evidence="1 2" key="1">
    <citation type="submission" date="2018-06" db="EMBL/GenBank/DDBJ databases">
        <title>Mucibacter soli gen. nov., sp. nov., a new member of the family Chitinophagaceae producing mucin.</title>
        <authorList>
            <person name="Kim M.-K."/>
            <person name="Park S."/>
            <person name="Kim T.-S."/>
            <person name="Joung Y."/>
            <person name="Han J.-H."/>
            <person name="Kim S.B."/>
        </authorList>
    </citation>
    <scope>NUCLEOTIDE SEQUENCE [LARGE SCALE GENOMIC DNA]</scope>
    <source>
        <strain evidence="1 2">R1-15</strain>
    </source>
</reference>
<name>A0A2W2AVG8_9BACT</name>
<organism evidence="1 2">
    <name type="scientific">Taibaiella soli</name>
    <dbReference type="NCBI Taxonomy" id="1649169"/>
    <lineage>
        <taxon>Bacteria</taxon>
        <taxon>Pseudomonadati</taxon>
        <taxon>Bacteroidota</taxon>
        <taxon>Chitinophagia</taxon>
        <taxon>Chitinophagales</taxon>
        <taxon>Chitinophagaceae</taxon>
        <taxon>Taibaiella</taxon>
    </lineage>
</organism>
<proteinExistence type="predicted"/>
<accession>A0A2W2AVG8</accession>
<dbReference type="AlphaFoldDB" id="A0A2W2AVG8"/>
<dbReference type="EMBL" id="QKTW01000022">
    <property type="protein sequence ID" value="PZF71668.1"/>
    <property type="molecule type" value="Genomic_DNA"/>
</dbReference>
<keyword evidence="2" id="KW-1185">Reference proteome</keyword>
<comment type="caution">
    <text evidence="1">The sequence shown here is derived from an EMBL/GenBank/DDBJ whole genome shotgun (WGS) entry which is preliminary data.</text>
</comment>
<dbReference type="Proteomes" id="UP000248745">
    <property type="component" value="Unassembled WGS sequence"/>
</dbReference>
<evidence type="ECO:0000313" key="2">
    <source>
        <dbReference type="Proteomes" id="UP000248745"/>
    </source>
</evidence>
<protein>
    <submittedName>
        <fullName evidence="1">Uncharacterized protein</fullName>
    </submittedName>
</protein>
<gene>
    <name evidence="1" type="ORF">DN068_16500</name>
</gene>
<sequence length="78" mass="8983">MNDDIAKADRLIPVRCFLRIELEKNLQAHVPRDFSFVEVTNAVILDSLICRSAFVTAARFFDARLLILALFEFHNFAL</sequence>